<organism evidence="2">
    <name type="scientific">Proteinivorax tanatarense</name>
    <dbReference type="NCBI Taxonomy" id="1260629"/>
    <lineage>
        <taxon>Bacteria</taxon>
        <taxon>Bacillati</taxon>
        <taxon>Bacillota</taxon>
        <taxon>Clostridia</taxon>
        <taxon>Eubacteriales</taxon>
        <taxon>Proteinivoracaceae</taxon>
        <taxon>Proteinivorax</taxon>
    </lineage>
</organism>
<dbReference type="InterPro" id="IPR053959">
    <property type="entry name" value="YvlB/LiaX_N"/>
</dbReference>
<name>A0AAU7VNA9_9FIRM</name>
<sequence>MNEKMQVLKMIESGKVTAEEGMKLLAAVESKGDNSTSKSSARQLRIKVINKDSGRVKTNIKIPMYLVSIGMKFIPQDSSLTRKELAEAIQLAKDKGEGTVLEVEDKDSNYDVHIMVE</sequence>
<dbReference type="Pfam" id="PF22746">
    <property type="entry name" value="SHOCT-like_DUF2089-C"/>
    <property type="match status" value="1"/>
</dbReference>
<dbReference type="RefSeq" id="WP_350344170.1">
    <property type="nucleotide sequence ID" value="NZ_CP158367.1"/>
</dbReference>
<protein>
    <recommendedName>
        <fullName evidence="1">YvlB/LiaX N-terminal domain-containing protein</fullName>
    </recommendedName>
</protein>
<gene>
    <name evidence="2" type="ORF">PRVXT_000549</name>
</gene>
<proteinExistence type="predicted"/>
<reference evidence="2" key="2">
    <citation type="submission" date="2024-06" db="EMBL/GenBank/DDBJ databases">
        <authorList>
            <person name="Petrova K.O."/>
            <person name="Toshchakov S.V."/>
            <person name="Boltjanskaja Y.V."/>
            <person name="Kevbrin V."/>
        </authorList>
    </citation>
    <scope>NUCLEOTIDE SEQUENCE</scope>
    <source>
        <strain evidence="2">Z-910T</strain>
    </source>
</reference>
<reference evidence="2" key="1">
    <citation type="journal article" date="2013" name="Extremophiles">
        <title>Proteinivorax tanatarense gen. nov., sp. nov., an anaerobic, haloalkaliphilic, proteolytic bacterium isolated from a decaying algal bloom, and proposal of Proteinivoraceae fam. nov.</title>
        <authorList>
            <person name="Kevbrin V."/>
            <person name="Boltyanskaya Y."/>
            <person name="Zhilina T."/>
            <person name="Kolganova T."/>
            <person name="Lavrentjeva E."/>
            <person name="Kuznetsov B."/>
        </authorList>
    </citation>
    <scope>NUCLEOTIDE SEQUENCE</scope>
    <source>
        <strain evidence="2">Z-910T</strain>
    </source>
</reference>
<evidence type="ECO:0000313" key="2">
    <source>
        <dbReference type="EMBL" id="XBX75426.1"/>
    </source>
</evidence>
<dbReference type="AlphaFoldDB" id="A0AAU7VNA9"/>
<dbReference type="EMBL" id="CP158367">
    <property type="protein sequence ID" value="XBX75426.1"/>
    <property type="molecule type" value="Genomic_DNA"/>
</dbReference>
<evidence type="ECO:0000259" key="1">
    <source>
        <dbReference type="Pfam" id="PF22746"/>
    </source>
</evidence>
<accession>A0AAU7VNA9</accession>
<feature type="domain" description="YvlB/LiaX N-terminal" evidence="1">
    <location>
        <begin position="2"/>
        <end position="32"/>
    </location>
</feature>